<dbReference type="EMBL" id="QJTK01000006">
    <property type="protein sequence ID" value="PYF09954.1"/>
    <property type="molecule type" value="Genomic_DNA"/>
</dbReference>
<name>A0A318UCE4_9RHOB</name>
<dbReference type="RefSeq" id="WP_181420844.1">
    <property type="nucleotide sequence ID" value="NZ_QJTK01000006.1"/>
</dbReference>
<keyword evidence="3" id="KW-1185">Reference proteome</keyword>
<evidence type="ECO:0000313" key="2">
    <source>
        <dbReference type="EMBL" id="PYF09954.1"/>
    </source>
</evidence>
<keyword evidence="1" id="KW-0472">Membrane</keyword>
<comment type="caution">
    <text evidence="2">The sequence shown here is derived from an EMBL/GenBank/DDBJ whole genome shotgun (WGS) entry which is preliminary data.</text>
</comment>
<feature type="transmembrane region" description="Helical" evidence="1">
    <location>
        <begin position="9"/>
        <end position="28"/>
    </location>
</feature>
<sequence length="55" mass="5585">MQQMPLPHFLVLICAVIAAAGLTIFLAAQAGLPMAALGLGALIGAGLMRVLARVE</sequence>
<keyword evidence="1" id="KW-1133">Transmembrane helix</keyword>
<reference evidence="2 3" key="1">
    <citation type="submission" date="2018-06" db="EMBL/GenBank/DDBJ databases">
        <title>Genomic Encyclopedia of Type Strains, Phase III (KMG-III): the genomes of soil and plant-associated and newly described type strains.</title>
        <authorList>
            <person name="Whitman W."/>
        </authorList>
    </citation>
    <scope>NUCLEOTIDE SEQUENCE [LARGE SCALE GENOMIC DNA]</scope>
    <source>
        <strain evidence="2 3">JA737</strain>
    </source>
</reference>
<dbReference type="AlphaFoldDB" id="A0A318UCE4"/>
<evidence type="ECO:0000256" key="1">
    <source>
        <dbReference type="SAM" id="Phobius"/>
    </source>
</evidence>
<evidence type="ECO:0000313" key="3">
    <source>
        <dbReference type="Proteomes" id="UP000247727"/>
    </source>
</evidence>
<organism evidence="2 3">
    <name type="scientific">Rhodobacter viridis</name>
    <dbReference type="NCBI Taxonomy" id="1054202"/>
    <lineage>
        <taxon>Bacteria</taxon>
        <taxon>Pseudomonadati</taxon>
        <taxon>Pseudomonadota</taxon>
        <taxon>Alphaproteobacteria</taxon>
        <taxon>Rhodobacterales</taxon>
        <taxon>Rhodobacter group</taxon>
        <taxon>Rhodobacter</taxon>
    </lineage>
</organism>
<gene>
    <name evidence="2" type="ORF">C8J30_10686</name>
</gene>
<feature type="transmembrane region" description="Helical" evidence="1">
    <location>
        <begin position="34"/>
        <end position="52"/>
    </location>
</feature>
<accession>A0A318UCE4</accession>
<dbReference type="Proteomes" id="UP000247727">
    <property type="component" value="Unassembled WGS sequence"/>
</dbReference>
<keyword evidence="1" id="KW-0812">Transmembrane</keyword>
<protein>
    <submittedName>
        <fullName evidence="2">Uncharacterized protein</fullName>
    </submittedName>
</protein>
<proteinExistence type="predicted"/>